<evidence type="ECO:0000256" key="5">
    <source>
        <dbReference type="ARBA" id="ARBA00023136"/>
    </source>
</evidence>
<organism evidence="9 10">
    <name type="scientific">Cloeon dipterum</name>
    <dbReference type="NCBI Taxonomy" id="197152"/>
    <lineage>
        <taxon>Eukaryota</taxon>
        <taxon>Metazoa</taxon>
        <taxon>Ecdysozoa</taxon>
        <taxon>Arthropoda</taxon>
        <taxon>Hexapoda</taxon>
        <taxon>Insecta</taxon>
        <taxon>Pterygota</taxon>
        <taxon>Palaeoptera</taxon>
        <taxon>Ephemeroptera</taxon>
        <taxon>Pisciforma</taxon>
        <taxon>Baetidae</taxon>
        <taxon>Cloeon</taxon>
    </lineage>
</organism>
<dbReference type="GO" id="GO:0097250">
    <property type="term" value="P:mitochondrial respirasome assembly"/>
    <property type="evidence" value="ECO:0007669"/>
    <property type="project" value="TreeGrafter"/>
</dbReference>
<reference evidence="9 10" key="1">
    <citation type="submission" date="2020-04" db="EMBL/GenBank/DDBJ databases">
        <authorList>
            <person name="Alioto T."/>
            <person name="Alioto T."/>
            <person name="Gomez Garrido J."/>
        </authorList>
    </citation>
    <scope>NUCLEOTIDE SEQUENCE [LARGE SCALE GENOMIC DNA]</scope>
</reference>
<dbReference type="InterPro" id="IPR050355">
    <property type="entry name" value="RCF1"/>
</dbReference>
<feature type="region of interest" description="Disordered" evidence="6">
    <location>
        <begin position="38"/>
        <end position="69"/>
    </location>
</feature>
<dbReference type="GO" id="GO:0031966">
    <property type="term" value="C:mitochondrial membrane"/>
    <property type="evidence" value="ECO:0007669"/>
    <property type="project" value="UniProtKB-SubCell"/>
</dbReference>
<dbReference type="PANTHER" id="PTHR12297:SF3">
    <property type="entry name" value="HIG1 DOMAIN FAMILY MEMBER 1A"/>
    <property type="match status" value="1"/>
</dbReference>
<dbReference type="Proteomes" id="UP000494165">
    <property type="component" value="Unassembled WGS sequence"/>
</dbReference>
<comment type="subcellular location">
    <subcellularLocation>
        <location evidence="1">Mitochondrion membrane</location>
    </subcellularLocation>
</comment>
<keyword evidence="4" id="KW-0496">Mitochondrion</keyword>
<dbReference type="Gene3D" id="6.10.140.1320">
    <property type="match status" value="1"/>
</dbReference>
<dbReference type="EMBL" id="CADEPI010000043">
    <property type="protein sequence ID" value="CAB3369116.1"/>
    <property type="molecule type" value="Genomic_DNA"/>
</dbReference>
<evidence type="ECO:0000256" key="7">
    <source>
        <dbReference type="SAM" id="Phobius"/>
    </source>
</evidence>
<feature type="transmembrane region" description="Helical" evidence="7">
    <location>
        <begin position="79"/>
        <end position="98"/>
    </location>
</feature>
<keyword evidence="10" id="KW-1185">Reference proteome</keyword>
<comment type="caution">
    <text evidence="9">The sequence shown here is derived from an EMBL/GenBank/DDBJ whole genome shotgun (WGS) entry which is preliminary data.</text>
</comment>
<proteinExistence type="predicted"/>
<sequence>MSLFKTLHINSPRVFIPQYSTETPRGRNWLQLISDRQQPAPRFPSTMPAPAAKFAPTSPTFGDESQGGRLQRKIQEAPLFPIGIVGLLGALGYGAYSYKKRGNMSTSVFLMQLRQSARWRSQQMTIERDRGNANKVLGL</sequence>
<dbReference type="PANTHER" id="PTHR12297">
    <property type="entry name" value="HYPOXIA-INDUCBILE GENE 1 HIG1 -RELATED"/>
    <property type="match status" value="1"/>
</dbReference>
<evidence type="ECO:0000256" key="4">
    <source>
        <dbReference type="ARBA" id="ARBA00023128"/>
    </source>
</evidence>
<name>A0A8S1CVA0_9INSE</name>
<keyword evidence="2 7" id="KW-0812">Transmembrane</keyword>
<accession>A0A8S1CVA0</accession>
<gene>
    <name evidence="9" type="ORF">CLODIP_2_CD07339</name>
</gene>
<dbReference type="OrthoDB" id="10003563at2759"/>
<feature type="domain" description="HIG1" evidence="8">
    <location>
        <begin position="76"/>
        <end position="114"/>
    </location>
</feature>
<evidence type="ECO:0000256" key="2">
    <source>
        <dbReference type="ARBA" id="ARBA00022692"/>
    </source>
</evidence>
<dbReference type="AlphaFoldDB" id="A0A8S1CVA0"/>
<keyword evidence="5 7" id="KW-0472">Membrane</keyword>
<keyword evidence="3 7" id="KW-1133">Transmembrane helix</keyword>
<evidence type="ECO:0000313" key="10">
    <source>
        <dbReference type="Proteomes" id="UP000494165"/>
    </source>
</evidence>
<dbReference type="Pfam" id="PF04588">
    <property type="entry name" value="HIG_1_N"/>
    <property type="match status" value="1"/>
</dbReference>
<evidence type="ECO:0000313" key="9">
    <source>
        <dbReference type="EMBL" id="CAB3369116.1"/>
    </source>
</evidence>
<evidence type="ECO:0000259" key="8">
    <source>
        <dbReference type="Pfam" id="PF04588"/>
    </source>
</evidence>
<evidence type="ECO:0000256" key="1">
    <source>
        <dbReference type="ARBA" id="ARBA00004325"/>
    </source>
</evidence>
<protein>
    <recommendedName>
        <fullName evidence="8">HIG1 domain-containing protein</fullName>
    </recommendedName>
</protein>
<evidence type="ECO:0000256" key="6">
    <source>
        <dbReference type="SAM" id="MobiDB-lite"/>
    </source>
</evidence>
<dbReference type="InterPro" id="IPR007667">
    <property type="entry name" value="Hypoxia_induced_domain"/>
</dbReference>
<evidence type="ECO:0000256" key="3">
    <source>
        <dbReference type="ARBA" id="ARBA00022989"/>
    </source>
</evidence>